<keyword evidence="6" id="KW-1185">Reference proteome</keyword>
<dbReference type="PATRIC" id="fig|1423792.3.peg.1330"/>
<dbReference type="CDD" id="cd07377">
    <property type="entry name" value="WHTH_GntR"/>
    <property type="match status" value="1"/>
</dbReference>
<keyword evidence="1" id="KW-0805">Transcription regulation</keyword>
<evidence type="ECO:0000313" key="6">
    <source>
        <dbReference type="Proteomes" id="UP000051330"/>
    </source>
</evidence>
<dbReference type="SMART" id="SM00345">
    <property type="entry name" value="HTH_GNTR"/>
    <property type="match status" value="1"/>
</dbReference>
<dbReference type="GO" id="GO:0003700">
    <property type="term" value="F:DNA-binding transcription factor activity"/>
    <property type="evidence" value="ECO:0007669"/>
    <property type="project" value="InterPro"/>
</dbReference>
<gene>
    <name evidence="5" type="ORF">FD09_GL001311</name>
</gene>
<dbReference type="OrthoDB" id="9815017at2"/>
<dbReference type="PANTHER" id="PTHR44846">
    <property type="entry name" value="MANNOSYL-D-GLYCERATE TRANSPORT/METABOLISM SYSTEM REPRESSOR MNGR-RELATED"/>
    <property type="match status" value="1"/>
</dbReference>
<feature type="domain" description="HTH gntR-type" evidence="4">
    <location>
        <begin position="3"/>
        <end position="71"/>
    </location>
</feature>
<dbReference type="InterPro" id="IPR000524">
    <property type="entry name" value="Tscrpt_reg_HTH_GntR"/>
</dbReference>
<dbReference type="Proteomes" id="UP000051330">
    <property type="component" value="Unassembled WGS sequence"/>
</dbReference>
<dbReference type="SUPFAM" id="SSF46785">
    <property type="entry name" value="Winged helix' DNA-binding domain"/>
    <property type="match status" value="1"/>
</dbReference>
<protein>
    <recommendedName>
        <fullName evidence="4">HTH gntR-type domain-containing protein</fullName>
    </recommendedName>
</protein>
<evidence type="ECO:0000256" key="1">
    <source>
        <dbReference type="ARBA" id="ARBA00023015"/>
    </source>
</evidence>
<dbReference type="GO" id="GO:0003677">
    <property type="term" value="F:DNA binding"/>
    <property type="evidence" value="ECO:0007669"/>
    <property type="project" value="UniProtKB-KW"/>
</dbReference>
<evidence type="ECO:0000256" key="3">
    <source>
        <dbReference type="ARBA" id="ARBA00023163"/>
    </source>
</evidence>
<dbReference type="Gene3D" id="1.10.10.10">
    <property type="entry name" value="Winged helix-like DNA-binding domain superfamily/Winged helix DNA-binding domain"/>
    <property type="match status" value="1"/>
</dbReference>
<proteinExistence type="predicted"/>
<organism evidence="5 6">
    <name type="scientific">Schleiferilactobacillus perolens DSM 12744</name>
    <dbReference type="NCBI Taxonomy" id="1423792"/>
    <lineage>
        <taxon>Bacteria</taxon>
        <taxon>Bacillati</taxon>
        <taxon>Bacillota</taxon>
        <taxon>Bacilli</taxon>
        <taxon>Lactobacillales</taxon>
        <taxon>Lactobacillaceae</taxon>
        <taxon>Schleiferilactobacillus</taxon>
    </lineage>
</organism>
<reference evidence="5 6" key="1">
    <citation type="journal article" date="2015" name="Genome Announc.">
        <title>Expanding the biotechnology potential of lactobacilli through comparative genomics of 213 strains and associated genera.</title>
        <authorList>
            <person name="Sun Z."/>
            <person name="Harris H.M."/>
            <person name="McCann A."/>
            <person name="Guo C."/>
            <person name="Argimon S."/>
            <person name="Zhang W."/>
            <person name="Yang X."/>
            <person name="Jeffery I.B."/>
            <person name="Cooney J.C."/>
            <person name="Kagawa T.F."/>
            <person name="Liu W."/>
            <person name="Song Y."/>
            <person name="Salvetti E."/>
            <person name="Wrobel A."/>
            <person name="Rasinkangas P."/>
            <person name="Parkhill J."/>
            <person name="Rea M.C."/>
            <person name="O'Sullivan O."/>
            <person name="Ritari J."/>
            <person name="Douillard F.P."/>
            <person name="Paul Ross R."/>
            <person name="Yang R."/>
            <person name="Briner A.E."/>
            <person name="Felis G.E."/>
            <person name="de Vos W.M."/>
            <person name="Barrangou R."/>
            <person name="Klaenhammer T.R."/>
            <person name="Caufield P.W."/>
            <person name="Cui Y."/>
            <person name="Zhang H."/>
            <person name="O'Toole P.W."/>
        </authorList>
    </citation>
    <scope>NUCLEOTIDE SEQUENCE [LARGE SCALE GENOMIC DNA]</scope>
    <source>
        <strain evidence="5 6">DSM 12744</strain>
    </source>
</reference>
<dbReference type="AlphaFoldDB" id="A0A0R1N1G7"/>
<sequence>MSQPRYRQIEAAVKERIISGTYPPGSQVPTEKALAAEFSVSLITSKRALTELADQGLIVRRRGAGSFVRQTATGHPRSAATLKTERTTYYIDAQIPLFLTDIQQLALPLTRIHQLNEALPTSGPVVMVGPVPATEKIYSLTNKDIPFLVGSTAAQSLPFPQVSFANDAAATLTKQAIQMRGPGQSLPLFYDDDGTAPYSDQLSAQARYISFSQTFTDLQPMPQTMSDGIFVFNELERLQLFLAKEKHADIQRVAYFFLITYLPLQLAKQLQRYLVNAGVQVINFDWQALLSAATTWPGTMQPWQKTVPPRFVTV</sequence>
<evidence type="ECO:0000256" key="2">
    <source>
        <dbReference type="ARBA" id="ARBA00023125"/>
    </source>
</evidence>
<dbReference type="EMBL" id="AZEC01000002">
    <property type="protein sequence ID" value="KRL14150.1"/>
    <property type="molecule type" value="Genomic_DNA"/>
</dbReference>
<keyword evidence="2" id="KW-0238">DNA-binding</keyword>
<comment type="caution">
    <text evidence="5">The sequence shown here is derived from an EMBL/GenBank/DDBJ whole genome shotgun (WGS) entry which is preliminary data.</text>
</comment>
<dbReference type="Pfam" id="PF00392">
    <property type="entry name" value="GntR"/>
    <property type="match status" value="1"/>
</dbReference>
<evidence type="ECO:0000259" key="4">
    <source>
        <dbReference type="PROSITE" id="PS50949"/>
    </source>
</evidence>
<accession>A0A0R1N1G7</accession>
<dbReference type="InterPro" id="IPR036388">
    <property type="entry name" value="WH-like_DNA-bd_sf"/>
</dbReference>
<name>A0A0R1N1G7_9LACO</name>
<dbReference type="RefSeq" id="WP_057818096.1">
    <property type="nucleotide sequence ID" value="NZ_AZEC01000002.1"/>
</dbReference>
<dbReference type="InterPro" id="IPR050679">
    <property type="entry name" value="Bact_HTH_transcr_reg"/>
</dbReference>
<dbReference type="STRING" id="1423792.FD09_GL001311"/>
<dbReference type="InterPro" id="IPR036390">
    <property type="entry name" value="WH_DNA-bd_sf"/>
</dbReference>
<keyword evidence="3" id="KW-0804">Transcription</keyword>
<evidence type="ECO:0000313" key="5">
    <source>
        <dbReference type="EMBL" id="KRL14150.1"/>
    </source>
</evidence>
<dbReference type="PROSITE" id="PS50949">
    <property type="entry name" value="HTH_GNTR"/>
    <property type="match status" value="1"/>
</dbReference>